<proteinExistence type="predicted"/>
<dbReference type="InterPro" id="IPR011669">
    <property type="entry name" value="DgcN-like"/>
</dbReference>
<dbReference type="KEGG" id="naj:B1756_17605"/>
<evidence type="ECO:0000313" key="4">
    <source>
        <dbReference type="Proteomes" id="UP000250088"/>
    </source>
</evidence>
<dbReference type="SUPFAM" id="SSF52540">
    <property type="entry name" value="P-loop containing nucleoside triphosphate hydrolases"/>
    <property type="match status" value="1"/>
</dbReference>
<gene>
    <name evidence="3" type="ORF">B1756_17605</name>
</gene>
<dbReference type="InterPro" id="IPR035086">
    <property type="entry name" value="DgcN-like_C"/>
</dbReference>
<feature type="domain" description="D-glutamate N-acetyltransferase-like N-terminal" evidence="2">
    <location>
        <begin position="36"/>
        <end position="129"/>
    </location>
</feature>
<feature type="domain" description="D-glutamate N-acetyltransferase-like C-terminal" evidence="1">
    <location>
        <begin position="135"/>
        <end position="333"/>
    </location>
</feature>
<dbReference type="PANTHER" id="PTHR40690:SF1">
    <property type="entry name" value="DUF1611 DOMAIN-CONTAINING PROTEIN"/>
    <property type="match status" value="1"/>
</dbReference>
<dbReference type="GeneID" id="32895928"/>
<dbReference type="RefSeq" id="WP_086889724.1">
    <property type="nucleotide sequence ID" value="NZ_CP019893.1"/>
</dbReference>
<accession>A0A2Z2HVM3</accession>
<dbReference type="EMBL" id="CP019893">
    <property type="protein sequence ID" value="ARS91356.1"/>
    <property type="molecule type" value="Genomic_DNA"/>
</dbReference>
<dbReference type="AlphaFoldDB" id="A0A2Z2HVM3"/>
<evidence type="ECO:0008006" key="5">
    <source>
        <dbReference type="Google" id="ProtNLM"/>
    </source>
</evidence>
<dbReference type="Proteomes" id="UP000250088">
    <property type="component" value="Chromosome"/>
</dbReference>
<dbReference type="Gene3D" id="3.40.50.720">
    <property type="entry name" value="NAD(P)-binding Rossmann-like Domain"/>
    <property type="match status" value="1"/>
</dbReference>
<dbReference type="InterPro" id="IPR027417">
    <property type="entry name" value="P-loop_NTPase"/>
</dbReference>
<dbReference type="Pfam" id="PF07755">
    <property type="entry name" value="DUF1611"/>
    <property type="match status" value="1"/>
</dbReference>
<dbReference type="PANTHER" id="PTHR40690">
    <property type="entry name" value="GLL3100 PROTEIN"/>
    <property type="match status" value="1"/>
</dbReference>
<dbReference type="PIRSF" id="PIRSF026760">
    <property type="entry name" value="UCP026760"/>
    <property type="match status" value="1"/>
</dbReference>
<organism evidence="3 4">
    <name type="scientific">Natrarchaeobaculum aegyptiacum</name>
    <dbReference type="NCBI Taxonomy" id="745377"/>
    <lineage>
        <taxon>Archaea</taxon>
        <taxon>Methanobacteriati</taxon>
        <taxon>Methanobacteriota</taxon>
        <taxon>Stenosarchaea group</taxon>
        <taxon>Halobacteria</taxon>
        <taxon>Halobacteriales</taxon>
        <taxon>Natrialbaceae</taxon>
        <taxon>Natrarchaeobaculum</taxon>
    </lineage>
</organism>
<dbReference type="InterPro" id="IPR035402">
    <property type="entry name" value="DgcN-like_N"/>
</dbReference>
<dbReference type="Gene3D" id="3.40.50.300">
    <property type="entry name" value="P-loop containing nucleotide triphosphate hydrolases"/>
    <property type="match status" value="1"/>
</dbReference>
<evidence type="ECO:0000259" key="2">
    <source>
        <dbReference type="Pfam" id="PF17396"/>
    </source>
</evidence>
<dbReference type="Pfam" id="PF17396">
    <property type="entry name" value="DUF1611_N"/>
    <property type="match status" value="1"/>
</dbReference>
<keyword evidence="4" id="KW-1185">Reference proteome</keyword>
<sequence length="338" mass="36128">MRVALLAHEQFPERAKTAQGILRYGDDEVIAVLDRANAGSRVAEYLPDVQDAPIVAGMDDLESDAVDALVIGIAPIGGGFDDSWRDDVRTALEYGCDVIAGLHTFLSADEEFVRLADENGCELRDVRKPPEDLTVAEGVADRVDAEVICTVGTDCSVGKMTTTMELARAARDAGYDAAVVPTGQTGIMIEGWGTPVDRVISDFAAGAVEEMILEAGDEHDYLFVEGQGSIFHPAYSGVTCAILHGSMPDRLVICHDPTREVIHGYDSFELPPIEYYVEQYESLADPVSEAEVVAGALNTAGLEGDAARAAIDDYADELGAPATDVVRFDPETVLEAVC</sequence>
<name>A0A2Z2HVM3_9EURY</name>
<dbReference type="OrthoDB" id="30617at2157"/>
<evidence type="ECO:0000313" key="3">
    <source>
        <dbReference type="EMBL" id="ARS91356.1"/>
    </source>
</evidence>
<reference evidence="4" key="1">
    <citation type="submission" date="2017-02" db="EMBL/GenBank/DDBJ databases">
        <title>Natronthermophilus aegyptiacus gen. nov.,sp. nov., an aerobic, extremely halophilic alkalithermophilic archaeon isolated from the athalassohaline Wadi An Natrun, Egypt.</title>
        <authorList>
            <person name="Zhao B."/>
        </authorList>
    </citation>
    <scope>NUCLEOTIDE SEQUENCE [LARGE SCALE GENOMIC DNA]</scope>
    <source>
        <strain evidence="4">JW/NM-HA 15</strain>
    </source>
</reference>
<protein>
    <recommendedName>
        <fullName evidence="5">DUF1611 domain-containing protein</fullName>
    </recommendedName>
</protein>
<evidence type="ECO:0000259" key="1">
    <source>
        <dbReference type="Pfam" id="PF07755"/>
    </source>
</evidence>